<dbReference type="GO" id="GO:0044210">
    <property type="term" value="P:'de novo' CTP biosynthetic process"/>
    <property type="evidence" value="ECO:0007669"/>
    <property type="project" value="UniProtKB-UniRule"/>
</dbReference>
<name>A0A2M7BS74_9BACT</name>
<evidence type="ECO:0000256" key="6">
    <source>
        <dbReference type="ARBA" id="ARBA00022741"/>
    </source>
</evidence>
<feature type="binding site" evidence="11">
    <location>
        <position position="166"/>
    </location>
    <ligand>
        <name>ATP</name>
        <dbReference type="ChEBI" id="CHEBI:30616"/>
    </ligand>
</feature>
<dbReference type="GO" id="GO:0005524">
    <property type="term" value="F:ATP binding"/>
    <property type="evidence" value="ECO:0007669"/>
    <property type="project" value="UniProtKB-KW"/>
</dbReference>
<dbReference type="InterPro" id="IPR011817">
    <property type="entry name" value="Uridylate_kinase"/>
</dbReference>
<dbReference type="FunFam" id="3.40.1160.10:FF:000001">
    <property type="entry name" value="Uridylate kinase"/>
    <property type="match status" value="1"/>
</dbReference>
<proteinExistence type="inferred from homology"/>
<dbReference type="EMBL" id="PEVA01000140">
    <property type="protein sequence ID" value="PIV08349.1"/>
    <property type="molecule type" value="Genomic_DNA"/>
</dbReference>
<keyword evidence="4 11" id="KW-0963">Cytoplasm</keyword>
<evidence type="ECO:0000313" key="13">
    <source>
        <dbReference type="EMBL" id="PIV08349.1"/>
    </source>
</evidence>
<protein>
    <recommendedName>
        <fullName evidence="11">Uridylate kinase</fullName>
        <shortName evidence="11">UK</shortName>
        <ecNumber evidence="11">2.7.4.22</ecNumber>
    </recommendedName>
    <alternativeName>
        <fullName evidence="11">Uridine monophosphate kinase</fullName>
        <shortName evidence="11">UMP kinase</shortName>
        <shortName evidence="11">UMPK</shortName>
    </alternativeName>
</protein>
<keyword evidence="6 11" id="KW-0547">Nucleotide-binding</keyword>
<dbReference type="InterPro" id="IPR036393">
    <property type="entry name" value="AceGlu_kinase-like_sf"/>
</dbReference>
<evidence type="ECO:0000256" key="11">
    <source>
        <dbReference type="HAMAP-Rule" id="MF_01220"/>
    </source>
</evidence>
<feature type="domain" description="Aspartate/glutamate/uridylate kinase" evidence="12">
    <location>
        <begin position="8"/>
        <end position="219"/>
    </location>
</feature>
<comment type="subunit">
    <text evidence="11">Homohexamer.</text>
</comment>
<evidence type="ECO:0000256" key="4">
    <source>
        <dbReference type="ARBA" id="ARBA00022490"/>
    </source>
</evidence>
<dbReference type="UniPathway" id="UPA00159">
    <property type="reaction ID" value="UER00275"/>
</dbReference>
<dbReference type="Proteomes" id="UP000230119">
    <property type="component" value="Unassembled WGS sequence"/>
</dbReference>
<dbReference type="PANTHER" id="PTHR42833:SF4">
    <property type="entry name" value="URIDYLATE KINASE PUMPKIN, CHLOROPLASTIC"/>
    <property type="match status" value="1"/>
</dbReference>
<evidence type="ECO:0000256" key="7">
    <source>
        <dbReference type="ARBA" id="ARBA00022777"/>
    </source>
</evidence>
<evidence type="ECO:0000313" key="14">
    <source>
        <dbReference type="Proteomes" id="UP000230119"/>
    </source>
</evidence>
<dbReference type="EC" id="2.7.4.22" evidence="11"/>
<reference evidence="14" key="1">
    <citation type="submission" date="2017-09" db="EMBL/GenBank/DDBJ databases">
        <title>Depth-based differentiation of microbial function through sediment-hosted aquifers and enrichment of novel symbionts in the deep terrestrial subsurface.</title>
        <authorList>
            <person name="Probst A.J."/>
            <person name="Ladd B."/>
            <person name="Jarett J.K."/>
            <person name="Geller-Mcgrath D.E."/>
            <person name="Sieber C.M.K."/>
            <person name="Emerson J.B."/>
            <person name="Anantharaman K."/>
            <person name="Thomas B.C."/>
            <person name="Malmstrom R."/>
            <person name="Stieglmeier M."/>
            <person name="Klingl A."/>
            <person name="Woyke T."/>
            <person name="Ryan C.M."/>
            <person name="Banfield J.F."/>
        </authorList>
    </citation>
    <scope>NUCLEOTIDE SEQUENCE [LARGE SCALE GENOMIC DNA]</scope>
</reference>
<dbReference type="GO" id="GO:0033862">
    <property type="term" value="F:UMP kinase activity"/>
    <property type="evidence" value="ECO:0007669"/>
    <property type="project" value="UniProtKB-EC"/>
</dbReference>
<evidence type="ECO:0000256" key="3">
    <source>
        <dbReference type="ARBA" id="ARBA00007614"/>
    </source>
</evidence>
<evidence type="ECO:0000256" key="5">
    <source>
        <dbReference type="ARBA" id="ARBA00022679"/>
    </source>
</evidence>
<feature type="binding site" evidence="11">
    <location>
        <position position="77"/>
    </location>
    <ligand>
        <name>UMP</name>
        <dbReference type="ChEBI" id="CHEBI:57865"/>
    </ligand>
</feature>
<comment type="function">
    <text evidence="11">Catalyzes the reversible phosphorylation of UMP to UDP.</text>
</comment>
<comment type="activity regulation">
    <text evidence="11">Inhibited by UTP.</text>
</comment>
<dbReference type="PIRSF" id="PIRSF005650">
    <property type="entry name" value="Uridylate_kin"/>
    <property type="match status" value="1"/>
</dbReference>
<dbReference type="InterPro" id="IPR015963">
    <property type="entry name" value="Uridylate_kinase_bac"/>
</dbReference>
<keyword evidence="5 11" id="KW-0808">Transferase</keyword>
<evidence type="ECO:0000259" key="12">
    <source>
        <dbReference type="Pfam" id="PF00696"/>
    </source>
</evidence>
<dbReference type="AlphaFoldDB" id="A0A2M7BS74"/>
<evidence type="ECO:0000256" key="8">
    <source>
        <dbReference type="ARBA" id="ARBA00022840"/>
    </source>
</evidence>
<dbReference type="Gene3D" id="3.40.1160.10">
    <property type="entry name" value="Acetylglutamate kinase-like"/>
    <property type="match status" value="1"/>
</dbReference>
<organism evidence="13 14">
    <name type="scientific">Candidatus Roizmanbacteria bacterium CG03_land_8_20_14_0_80_39_12</name>
    <dbReference type="NCBI Taxonomy" id="1974847"/>
    <lineage>
        <taxon>Bacteria</taxon>
        <taxon>Candidatus Roizmaniibacteriota</taxon>
    </lineage>
</organism>
<keyword evidence="8 11" id="KW-0067">ATP-binding</keyword>
<dbReference type="CDD" id="cd04254">
    <property type="entry name" value="AAK_UMPK-PyrH-Ec"/>
    <property type="match status" value="1"/>
</dbReference>
<comment type="caution">
    <text evidence="11">Lacks conserved residue(s) required for the propagation of feature annotation.</text>
</comment>
<dbReference type="PANTHER" id="PTHR42833">
    <property type="entry name" value="URIDYLATE KINASE"/>
    <property type="match status" value="1"/>
</dbReference>
<gene>
    <name evidence="11" type="primary">pyrH</name>
    <name evidence="13" type="ORF">COS52_03180</name>
</gene>
<feature type="binding site" evidence="11">
    <location>
        <position position="174"/>
    </location>
    <ligand>
        <name>ATP</name>
        <dbReference type="ChEBI" id="CHEBI:30616"/>
    </ligand>
</feature>
<comment type="subcellular location">
    <subcellularLocation>
        <location evidence="1 11">Cytoplasm</location>
    </subcellularLocation>
</comment>
<dbReference type="InterPro" id="IPR001048">
    <property type="entry name" value="Asp/Glu/Uridylate_kinase"/>
</dbReference>
<evidence type="ECO:0000256" key="9">
    <source>
        <dbReference type="ARBA" id="ARBA00022975"/>
    </source>
</evidence>
<dbReference type="Pfam" id="PF00696">
    <property type="entry name" value="AA_kinase"/>
    <property type="match status" value="1"/>
</dbReference>
<comment type="similarity">
    <text evidence="3 11">Belongs to the UMP kinase family.</text>
</comment>
<evidence type="ECO:0000256" key="10">
    <source>
        <dbReference type="ARBA" id="ARBA00047767"/>
    </source>
</evidence>
<keyword evidence="9 11" id="KW-0665">Pyrimidine biosynthesis</keyword>
<dbReference type="GO" id="GO:0005737">
    <property type="term" value="C:cytoplasm"/>
    <property type="evidence" value="ECO:0007669"/>
    <property type="project" value="UniProtKB-SubCell"/>
</dbReference>
<keyword evidence="7 11" id="KW-0418">Kinase</keyword>
<comment type="pathway">
    <text evidence="2 11">Pyrimidine metabolism; CTP biosynthesis via de novo pathway; UDP from UMP (UMPK route): step 1/1.</text>
</comment>
<evidence type="ECO:0000256" key="1">
    <source>
        <dbReference type="ARBA" id="ARBA00004496"/>
    </source>
</evidence>
<dbReference type="GO" id="GO:0006225">
    <property type="term" value="P:UDP biosynthetic process"/>
    <property type="evidence" value="ECO:0007669"/>
    <property type="project" value="TreeGrafter"/>
</dbReference>
<evidence type="ECO:0000256" key="2">
    <source>
        <dbReference type="ARBA" id="ARBA00004791"/>
    </source>
</evidence>
<dbReference type="HAMAP" id="MF_01220_B">
    <property type="entry name" value="PyrH_B"/>
    <property type="match status" value="1"/>
</dbReference>
<feature type="binding site" evidence="11">
    <location>
        <position position="58"/>
    </location>
    <ligand>
        <name>ATP</name>
        <dbReference type="ChEBI" id="CHEBI:30616"/>
    </ligand>
</feature>
<feature type="binding site" evidence="11">
    <location>
        <position position="62"/>
    </location>
    <ligand>
        <name>ATP</name>
        <dbReference type="ChEBI" id="CHEBI:30616"/>
    </ligand>
</feature>
<accession>A0A2M7BS74</accession>
<sequence length="240" mass="25994">MSSEPKYKRVLLKLTGELFGHPETHKGLDFSEIQKVASYIVKLNKKSGVEIAIVVGAGNLFRGREAAGTGADKAAADYIGMLGTVMNALALQEEIERAGGTTRVMSEVIIQSVCEPFVRRKAIRHLEKGRIVILAGGTGSPFFTTDSAAALKAAELNCSVVLKGSNVDGVYTADPKKNKDAKLYTKLNYQEALEKGLTVMDNTAFALCQREKIKVIVFNLNLLENIEKIIYGDAIGTLVE</sequence>
<feature type="binding site" evidence="11">
    <location>
        <position position="171"/>
    </location>
    <ligand>
        <name>ATP</name>
        <dbReference type="ChEBI" id="CHEBI:30616"/>
    </ligand>
</feature>
<dbReference type="SUPFAM" id="SSF53633">
    <property type="entry name" value="Carbamate kinase-like"/>
    <property type="match status" value="1"/>
</dbReference>
<comment type="catalytic activity">
    <reaction evidence="10 11">
        <text>UMP + ATP = UDP + ADP</text>
        <dbReference type="Rhea" id="RHEA:24400"/>
        <dbReference type="ChEBI" id="CHEBI:30616"/>
        <dbReference type="ChEBI" id="CHEBI:57865"/>
        <dbReference type="ChEBI" id="CHEBI:58223"/>
        <dbReference type="ChEBI" id="CHEBI:456216"/>
        <dbReference type="EC" id="2.7.4.22"/>
    </reaction>
</comment>
<comment type="caution">
    <text evidence="13">The sequence shown here is derived from an EMBL/GenBank/DDBJ whole genome shotgun (WGS) entry which is preliminary data.</text>
</comment>
<dbReference type="NCBIfam" id="TIGR02075">
    <property type="entry name" value="pyrH_bact"/>
    <property type="match status" value="1"/>
</dbReference>
<feature type="binding site" evidence="11">
    <location>
        <begin position="138"/>
        <end position="145"/>
    </location>
    <ligand>
        <name>UMP</name>
        <dbReference type="ChEBI" id="CHEBI:57865"/>
    </ligand>
</feature>